<dbReference type="PANTHER" id="PTHR11592:SF78">
    <property type="entry name" value="GLUTATHIONE PEROXIDASE"/>
    <property type="match status" value="1"/>
</dbReference>
<dbReference type="SUPFAM" id="SSF52833">
    <property type="entry name" value="Thioredoxin-like"/>
    <property type="match status" value="1"/>
</dbReference>
<proteinExistence type="inferred from homology"/>
<protein>
    <recommendedName>
        <fullName evidence="5">Glutathione peroxidase</fullName>
    </recommendedName>
</protein>
<dbReference type="PRINTS" id="PR01011">
    <property type="entry name" value="GLUTPROXDASE"/>
</dbReference>
<dbReference type="GO" id="GO:0034599">
    <property type="term" value="P:cellular response to oxidative stress"/>
    <property type="evidence" value="ECO:0007669"/>
    <property type="project" value="TreeGrafter"/>
</dbReference>
<dbReference type="EMBL" id="JX649870">
    <property type="protein sequence ID" value="AGC71379.1"/>
    <property type="molecule type" value="Genomic_DNA"/>
</dbReference>
<evidence type="ECO:0000256" key="4">
    <source>
        <dbReference type="PIRSR" id="PIRSR000303-1"/>
    </source>
</evidence>
<evidence type="ECO:0000256" key="6">
    <source>
        <dbReference type="SAM" id="SignalP"/>
    </source>
</evidence>
<reference evidence="8" key="1">
    <citation type="submission" date="2012-09" db="EMBL/GenBank/DDBJ databases">
        <title>Metagenomic Characterization of a Microbial Community in Wastewater Detects High Levels of Antibiotic Resistance.</title>
        <authorList>
            <person name="Abrams M."/>
            <person name="Caldwell A."/>
            <person name="Vandaei E."/>
            <person name="Lee W."/>
            <person name="Perrott J."/>
            <person name="Khan S.Y."/>
            <person name="Ta J."/>
            <person name="Romero D."/>
            <person name="Nguyen V."/>
            <person name="Pourmand N."/>
            <person name="Ouverney C.C."/>
        </authorList>
    </citation>
    <scope>NUCLEOTIDE SEQUENCE</scope>
</reference>
<dbReference type="AlphaFoldDB" id="L7VV86"/>
<comment type="similarity">
    <text evidence="1 5">Belongs to the glutathione peroxidase family.</text>
</comment>
<feature type="active site" evidence="4">
    <location>
        <position position="61"/>
    </location>
</feature>
<dbReference type="PROSITE" id="PS00460">
    <property type="entry name" value="GLUTATHIONE_PEROXID_1"/>
    <property type="match status" value="1"/>
</dbReference>
<keyword evidence="6" id="KW-0732">Signal</keyword>
<dbReference type="PIRSF" id="PIRSF000303">
    <property type="entry name" value="Glutathion_perox"/>
    <property type="match status" value="1"/>
</dbReference>
<dbReference type="Pfam" id="PF00255">
    <property type="entry name" value="GSHPx"/>
    <property type="match status" value="1"/>
</dbReference>
<dbReference type="PROSITE" id="PS00763">
    <property type="entry name" value="GLUTATHIONE_PEROXID_2"/>
    <property type="match status" value="1"/>
</dbReference>
<dbReference type="CDD" id="cd00340">
    <property type="entry name" value="GSH_Peroxidase"/>
    <property type="match status" value="1"/>
</dbReference>
<dbReference type="PANTHER" id="PTHR11592">
    <property type="entry name" value="GLUTATHIONE PEROXIDASE"/>
    <property type="match status" value="1"/>
</dbReference>
<dbReference type="InterPro" id="IPR029759">
    <property type="entry name" value="GPX_AS"/>
</dbReference>
<keyword evidence="2 5" id="KW-0575">Peroxidase</keyword>
<accession>L7VV86</accession>
<evidence type="ECO:0000259" key="7">
    <source>
        <dbReference type="PROSITE" id="PS51352"/>
    </source>
</evidence>
<feature type="chain" id="PRO_5003984870" description="Glutathione peroxidase" evidence="6">
    <location>
        <begin position="22"/>
        <end position="188"/>
    </location>
</feature>
<evidence type="ECO:0000313" key="8">
    <source>
        <dbReference type="EMBL" id="AGC71379.1"/>
    </source>
</evidence>
<evidence type="ECO:0000256" key="1">
    <source>
        <dbReference type="ARBA" id="ARBA00006926"/>
    </source>
</evidence>
<evidence type="ECO:0000256" key="3">
    <source>
        <dbReference type="ARBA" id="ARBA00023002"/>
    </source>
</evidence>
<feature type="signal peptide" evidence="6">
    <location>
        <begin position="1"/>
        <end position="21"/>
    </location>
</feature>
<dbReference type="FunFam" id="3.40.30.10:FF:000010">
    <property type="entry name" value="Glutathione peroxidase"/>
    <property type="match status" value="1"/>
</dbReference>
<feature type="domain" description="Thioredoxin" evidence="7">
    <location>
        <begin position="23"/>
        <end position="187"/>
    </location>
</feature>
<dbReference type="Gene3D" id="3.40.30.10">
    <property type="entry name" value="Glutaredoxin"/>
    <property type="match status" value="1"/>
</dbReference>
<dbReference type="InterPro" id="IPR036249">
    <property type="entry name" value="Thioredoxin-like_sf"/>
</dbReference>
<evidence type="ECO:0000256" key="2">
    <source>
        <dbReference type="ARBA" id="ARBA00022559"/>
    </source>
</evidence>
<dbReference type="InterPro" id="IPR029760">
    <property type="entry name" value="GPX_CS"/>
</dbReference>
<dbReference type="GO" id="GO:0004601">
    <property type="term" value="F:peroxidase activity"/>
    <property type="evidence" value="ECO:0007669"/>
    <property type="project" value="UniProtKB-KW"/>
</dbReference>
<organism evidence="8">
    <name type="scientific">uncultured bacterium A1Q1_fos_1815</name>
    <dbReference type="NCBI Taxonomy" id="1256553"/>
    <lineage>
        <taxon>Bacteria</taxon>
        <taxon>environmental samples</taxon>
    </lineage>
</organism>
<dbReference type="PROSITE" id="PS51355">
    <property type="entry name" value="GLUTATHIONE_PEROXID_3"/>
    <property type="match status" value="1"/>
</dbReference>
<evidence type="ECO:0000256" key="5">
    <source>
        <dbReference type="RuleBase" id="RU000499"/>
    </source>
</evidence>
<dbReference type="InterPro" id="IPR013766">
    <property type="entry name" value="Thioredoxin_domain"/>
</dbReference>
<dbReference type="InterPro" id="IPR000889">
    <property type="entry name" value="Glutathione_peroxidase"/>
</dbReference>
<keyword evidence="3 5" id="KW-0560">Oxidoreductase</keyword>
<name>L7VV86_9BACT</name>
<sequence>MVSRLLLSGIVAMALCSVGTATEPNDSNALSFQVKSIDGEAVALSKYKGKVVVIVNVASKCGLTPQYDGLQKLYDKYKDKGLVILGFPCNQFGAQEPGSNTEIKEFCSSKYNVTFDLFDKVDVNGNGASDLYKYLTSQDTQPTGKGKISWNFEKFVVDREGKVVARYQPRTSPDDKEFLATIEKALGK</sequence>
<dbReference type="PROSITE" id="PS51352">
    <property type="entry name" value="THIOREDOXIN_2"/>
    <property type="match status" value="1"/>
</dbReference>